<dbReference type="InterPro" id="IPR021078">
    <property type="entry name" value="Membrane-integrating_Mistic"/>
</dbReference>
<gene>
    <name evidence="1" type="ORF">ACFSTF_10575</name>
</gene>
<dbReference type="RefSeq" id="WP_141190242.1">
    <property type="nucleotide sequence ID" value="NZ_JBHUMR010000014.1"/>
</dbReference>
<dbReference type="EMBL" id="JBHUMR010000014">
    <property type="protein sequence ID" value="MFD2617750.1"/>
    <property type="molecule type" value="Genomic_DNA"/>
</dbReference>
<dbReference type="Pfam" id="PF11458">
    <property type="entry name" value="Mistic"/>
    <property type="match status" value="1"/>
</dbReference>
<evidence type="ECO:0000313" key="1">
    <source>
        <dbReference type="EMBL" id="MFD2617750.1"/>
    </source>
</evidence>
<accession>A0ABW5PS75</accession>
<evidence type="ECO:0000313" key="2">
    <source>
        <dbReference type="Proteomes" id="UP001597458"/>
    </source>
</evidence>
<proteinExistence type="predicted"/>
<organism evidence="1 2">
    <name type="scientific">Terrilactibacillus laevilacticus</name>
    <dbReference type="NCBI Taxonomy" id="1380157"/>
    <lineage>
        <taxon>Bacteria</taxon>
        <taxon>Bacillati</taxon>
        <taxon>Bacillota</taxon>
        <taxon>Bacilli</taxon>
        <taxon>Bacillales</taxon>
        <taxon>Bacillaceae</taxon>
        <taxon>Terrilactibacillus</taxon>
    </lineage>
</organism>
<comment type="caution">
    <text evidence="1">The sequence shown here is derived from an EMBL/GenBank/DDBJ whole genome shotgun (WGS) entry which is preliminary data.</text>
</comment>
<dbReference type="InterPro" id="IPR038193">
    <property type="entry name" value="Mistic_sf"/>
</dbReference>
<protein>
    <submittedName>
        <fullName evidence="1">Atypical membrane-integrating protein (Mistic protein)</fullName>
    </submittedName>
</protein>
<keyword evidence="2" id="KW-1185">Reference proteome</keyword>
<name>A0ABW5PS75_9BACI</name>
<dbReference type="Proteomes" id="UP001597458">
    <property type="component" value="Unassembled WGS sequence"/>
</dbReference>
<reference evidence="2" key="1">
    <citation type="journal article" date="2019" name="Int. J. Syst. Evol. Microbiol.">
        <title>The Global Catalogue of Microorganisms (GCM) 10K type strain sequencing project: providing services to taxonomists for standard genome sequencing and annotation.</title>
        <authorList>
            <consortium name="The Broad Institute Genomics Platform"/>
            <consortium name="The Broad Institute Genome Sequencing Center for Infectious Disease"/>
            <person name="Wu L."/>
            <person name="Ma J."/>
        </authorList>
    </citation>
    <scope>NUCLEOTIDE SEQUENCE [LARGE SCALE GENOMIC DNA]</scope>
    <source>
        <strain evidence="2">TISTR 2241</strain>
    </source>
</reference>
<dbReference type="Gene3D" id="1.10.220.90">
    <property type="entry name" value="Mistic"/>
    <property type="match status" value="1"/>
</dbReference>
<sequence length="81" mass="9324">MKANDQERDKFDKALDTIINLFNDLEDDEPIVEFDEDVTLKIEIAKKIYGSNVINERINNVVKEILMLLPLDAEIDEEGDS</sequence>